<dbReference type="FunFam" id="1.25.40.120:FF:000035">
    <property type="entry name" value="Geranylgeranyl transferase type-2 subunit alpha"/>
    <property type="match status" value="1"/>
</dbReference>
<dbReference type="PROSITE" id="PS51450">
    <property type="entry name" value="LRR"/>
    <property type="match status" value="2"/>
</dbReference>
<proteinExistence type="inferred from homology"/>
<dbReference type="PANTHER" id="PTHR11129:SF2">
    <property type="entry name" value="GERANYLGERANYL TRANSFERASE TYPE-2 SUBUNIT ALPHA"/>
    <property type="match status" value="1"/>
</dbReference>
<keyword evidence="5 9" id="KW-0808">Transferase</keyword>
<name>A0A0R3SB67_HYMDI</name>
<dbReference type="PANTHER" id="PTHR11129">
    <property type="entry name" value="PROTEIN FARNESYLTRANSFERASE ALPHA SUBUNIT/RAB GERANYLGERANYL TRANSFERASE ALPHA SUBUNIT"/>
    <property type="match status" value="1"/>
</dbReference>
<keyword evidence="6" id="KW-0677">Repeat</keyword>
<dbReference type="EMBL" id="UYSG01000333">
    <property type="protein sequence ID" value="VDL19139.1"/>
    <property type="molecule type" value="Genomic_DNA"/>
</dbReference>
<dbReference type="SUPFAM" id="SSF52075">
    <property type="entry name" value="Outer arm dynein light chain 1"/>
    <property type="match status" value="1"/>
</dbReference>
<reference evidence="10 12" key="2">
    <citation type="submission" date="2018-11" db="EMBL/GenBank/DDBJ databases">
        <authorList>
            <consortium name="Pathogen Informatics"/>
        </authorList>
    </citation>
    <scope>NUCLEOTIDE SEQUENCE [LARGE SCALE GENOMIC DNA]</scope>
</reference>
<evidence type="ECO:0000256" key="5">
    <source>
        <dbReference type="ARBA" id="ARBA00022679"/>
    </source>
</evidence>
<evidence type="ECO:0000313" key="14">
    <source>
        <dbReference type="WBParaSite" id="HDID_0000167701-mRNA-1"/>
    </source>
</evidence>
<accession>A0A0R3SB67</accession>
<evidence type="ECO:0000256" key="1">
    <source>
        <dbReference type="ARBA" id="ARBA00006734"/>
    </source>
</evidence>
<comment type="similarity">
    <text evidence="1 9">Belongs to the protein prenyltransferase subunit alpha family.</text>
</comment>
<evidence type="ECO:0000256" key="9">
    <source>
        <dbReference type="RuleBase" id="RU367120"/>
    </source>
</evidence>
<evidence type="ECO:0000313" key="10">
    <source>
        <dbReference type="EMBL" id="VDL19139.1"/>
    </source>
</evidence>
<dbReference type="EC" id="2.5.1.60" evidence="2 9"/>
<evidence type="ECO:0000256" key="7">
    <source>
        <dbReference type="ARBA" id="ARBA00031267"/>
    </source>
</evidence>
<reference evidence="14" key="1">
    <citation type="submission" date="2017-02" db="UniProtKB">
        <authorList>
            <consortium name="WormBaseParasite"/>
        </authorList>
    </citation>
    <scope>IDENTIFICATION</scope>
</reference>
<evidence type="ECO:0000313" key="13">
    <source>
        <dbReference type="Proteomes" id="UP000321570"/>
    </source>
</evidence>
<dbReference type="Gene3D" id="2.60.40.1130">
    <property type="entry name" value="Rab geranylgeranyltransferase alpha-subunit, insert domain"/>
    <property type="match status" value="1"/>
</dbReference>
<dbReference type="Gene3D" id="1.25.40.120">
    <property type="entry name" value="Protein prenylyltransferase"/>
    <property type="match status" value="1"/>
</dbReference>
<dbReference type="GO" id="GO:0005968">
    <property type="term" value="C:Rab-protein geranylgeranyltransferase complex"/>
    <property type="evidence" value="ECO:0007669"/>
    <property type="project" value="TreeGrafter"/>
</dbReference>
<evidence type="ECO:0000256" key="3">
    <source>
        <dbReference type="ARBA" id="ARBA00014772"/>
    </source>
</evidence>
<dbReference type="GO" id="GO:0004663">
    <property type="term" value="F:Rab geranylgeranyltransferase activity"/>
    <property type="evidence" value="ECO:0007669"/>
    <property type="project" value="UniProtKB-UniRule"/>
</dbReference>
<evidence type="ECO:0000256" key="8">
    <source>
        <dbReference type="ARBA" id="ARBA00047658"/>
    </source>
</evidence>
<dbReference type="Proteomes" id="UP000321570">
    <property type="component" value="Unassembled WGS sequence"/>
</dbReference>
<dbReference type="PROSITE" id="PS51147">
    <property type="entry name" value="PFTA"/>
    <property type="match status" value="3"/>
</dbReference>
<sequence>MHGQVKVRRSPEQDASYREAKMEMKMHFSVLADEVFARRQARDYDLGILGKLSELLEQCPDMFTLWNYRREILLGSNSESVDNRVAMYDKELTMTARCLQKNPKSYATWHYRSWVMSNHPRPDWKNEISLCNKVLKVDGRNFHCWDYRRFVVKSARISNADELDFTDLALEENFSNYSAWHYRSGLIGANDEVYTVATLISPPPSFEMDQKKVNPELPLDEFDLVHNAVFTDPKDQGPWFYYWWLLGRGVKNCYLRELYLSRSLQRAVLVFTSPKLLSAISQLRVDIVISDPDSNTATSYTPSDLDGWKSSLDDNVSAVWWFELPKSLIEGCAVSVTVHSDDRDNHSFTLESSKTWLFCQMEADQKESLTRVALDPRRMLNFMISPSHEPSSLVPELETVRELISLEPNNKWALLTLVSLLRYIRPPNCNEEIESAVKALKNVDCHRKRYYADMSSAHVTEDALVASYAVNSRAINLSGVGLTRVCCLDWCTLMTELNFSKNNLDMLPSTCAYLVCLKELNLDDNRIFTLKPIAGLPQLKRLSVCRNRITHFEGLEPILSCPSLRDLDITGNKVTELPNFTILLAEHPLSKGSHNSLNVVYNKLVGP</sequence>
<dbReference type="GO" id="GO:0097354">
    <property type="term" value="P:prenylation"/>
    <property type="evidence" value="ECO:0007669"/>
    <property type="project" value="UniProtKB-UniRule"/>
</dbReference>
<dbReference type="InterPro" id="IPR001611">
    <property type="entry name" value="Leu-rich_rpt"/>
</dbReference>
<evidence type="ECO:0000313" key="11">
    <source>
        <dbReference type="EMBL" id="VUZ45785.1"/>
    </source>
</evidence>
<dbReference type="EMBL" id="CABIJS010000188">
    <property type="protein sequence ID" value="VUZ45785.1"/>
    <property type="molecule type" value="Genomic_DNA"/>
</dbReference>
<keyword evidence="4 9" id="KW-0637">Prenyltransferase</keyword>
<comment type="function">
    <text evidence="9">Catalyzes the transfer of a geranyl-geranyl moiety from geranyl-geranyl pyrophosphate to cysteines occuring in specific C-terminal amino acid sequences.</text>
</comment>
<dbReference type="Gene3D" id="3.80.10.10">
    <property type="entry name" value="Ribonuclease Inhibitor"/>
    <property type="match status" value="1"/>
</dbReference>
<evidence type="ECO:0000256" key="4">
    <source>
        <dbReference type="ARBA" id="ARBA00022602"/>
    </source>
</evidence>
<dbReference type="WBParaSite" id="HDID_0000167701-mRNA-1">
    <property type="protein sequence ID" value="HDID_0000167701-mRNA-1"/>
    <property type="gene ID" value="HDID_0000167701"/>
</dbReference>
<dbReference type="InterPro" id="IPR002088">
    <property type="entry name" value="Prenyl_trans_a"/>
</dbReference>
<protein>
    <recommendedName>
        <fullName evidence="3 9">Geranylgeranyl transferase type-2 subunit alpha</fullName>
        <ecNumber evidence="2 9">2.5.1.60</ecNumber>
    </recommendedName>
    <alternativeName>
        <fullName evidence="7 9">Geranylgeranyl transferase type II subunit alpha</fullName>
    </alternativeName>
</protein>
<dbReference type="STRING" id="6216.A0A0R3SB67"/>
<reference evidence="11 13" key="3">
    <citation type="submission" date="2019-07" db="EMBL/GenBank/DDBJ databases">
        <authorList>
            <person name="Jastrzebski P J."/>
            <person name="Paukszto L."/>
            <person name="Jastrzebski P J."/>
        </authorList>
    </citation>
    <scope>NUCLEOTIDE SEQUENCE [LARGE SCALE GENOMIC DNA]</scope>
    <source>
        <strain evidence="11 13">WMS-il1</strain>
    </source>
</reference>
<keyword evidence="13" id="KW-1185">Reference proteome</keyword>
<dbReference type="InterPro" id="IPR032675">
    <property type="entry name" value="LRR_dom_sf"/>
</dbReference>
<dbReference type="OrthoDB" id="1658at2759"/>
<evidence type="ECO:0000256" key="2">
    <source>
        <dbReference type="ARBA" id="ARBA00012656"/>
    </source>
</evidence>
<comment type="catalytic activity">
    <reaction evidence="8 9">
        <text>geranylgeranyl diphosphate + L-cysteinyl-[protein] = S-geranylgeranyl-L-cysteinyl-[protein] + diphosphate</text>
        <dbReference type="Rhea" id="RHEA:21240"/>
        <dbReference type="Rhea" id="RHEA-COMP:10131"/>
        <dbReference type="Rhea" id="RHEA-COMP:11537"/>
        <dbReference type="ChEBI" id="CHEBI:29950"/>
        <dbReference type="ChEBI" id="CHEBI:33019"/>
        <dbReference type="ChEBI" id="CHEBI:57533"/>
        <dbReference type="ChEBI" id="CHEBI:86021"/>
        <dbReference type="EC" id="2.5.1.60"/>
    </reaction>
</comment>
<gene>
    <name evidence="10" type="ORF">HDID_LOCUS1678</name>
    <name evidence="11" type="ORF">WMSIL1_LOCUS5674</name>
</gene>
<dbReference type="SUPFAM" id="SSF48439">
    <property type="entry name" value="Protein prenylyltransferase"/>
    <property type="match status" value="1"/>
</dbReference>
<dbReference type="Proteomes" id="UP000274504">
    <property type="component" value="Unassembled WGS sequence"/>
</dbReference>
<dbReference type="Pfam" id="PF01239">
    <property type="entry name" value="PPTA"/>
    <property type="match status" value="4"/>
</dbReference>
<evidence type="ECO:0000256" key="6">
    <source>
        <dbReference type="ARBA" id="ARBA00022737"/>
    </source>
</evidence>
<dbReference type="AlphaFoldDB" id="A0A0R3SB67"/>
<organism evidence="14">
    <name type="scientific">Hymenolepis diminuta</name>
    <name type="common">Rat tapeworm</name>
    <dbReference type="NCBI Taxonomy" id="6216"/>
    <lineage>
        <taxon>Eukaryota</taxon>
        <taxon>Metazoa</taxon>
        <taxon>Spiralia</taxon>
        <taxon>Lophotrochozoa</taxon>
        <taxon>Platyhelminthes</taxon>
        <taxon>Cestoda</taxon>
        <taxon>Eucestoda</taxon>
        <taxon>Cyclophyllidea</taxon>
        <taxon>Hymenolepididae</taxon>
        <taxon>Hymenolepis</taxon>
    </lineage>
</organism>
<evidence type="ECO:0000313" key="12">
    <source>
        <dbReference type="Proteomes" id="UP000274504"/>
    </source>
</evidence>